<proteinExistence type="predicted"/>
<gene>
    <name evidence="1" type="ORF">UB32_10555</name>
</gene>
<keyword evidence="2" id="KW-1185">Reference proteome</keyword>
<name>A0A0D6Z8D3_9BACI</name>
<reference evidence="1 2" key="1">
    <citation type="submission" date="2015-01" db="EMBL/GenBank/DDBJ databases">
        <title>Draft genome sequences of the supercritical CO2 tolerant bacteria Bacillus subterraneus MITOT1 and Bacillus cereus MIT0214.</title>
        <authorList>
            <person name="Peet K.C."/>
            <person name="Thompson J.R."/>
        </authorList>
    </citation>
    <scope>NUCLEOTIDE SEQUENCE [LARGE SCALE GENOMIC DNA]</scope>
    <source>
        <strain evidence="1 2">MITOT1</strain>
    </source>
</reference>
<dbReference type="RefSeq" id="WP_044393604.1">
    <property type="nucleotide sequence ID" value="NZ_JXIQ01000083.1"/>
</dbReference>
<dbReference type="EMBL" id="JXIQ01000083">
    <property type="protein sequence ID" value="KIY22059.1"/>
    <property type="molecule type" value="Genomic_DNA"/>
</dbReference>
<evidence type="ECO:0000313" key="2">
    <source>
        <dbReference type="Proteomes" id="UP000032512"/>
    </source>
</evidence>
<comment type="caution">
    <text evidence="1">The sequence shown here is derived from an EMBL/GenBank/DDBJ whole genome shotgun (WGS) entry which is preliminary data.</text>
</comment>
<organism evidence="1 2">
    <name type="scientific">Mesobacillus subterraneus</name>
    <dbReference type="NCBI Taxonomy" id="285983"/>
    <lineage>
        <taxon>Bacteria</taxon>
        <taxon>Bacillati</taxon>
        <taxon>Bacillota</taxon>
        <taxon>Bacilli</taxon>
        <taxon>Bacillales</taxon>
        <taxon>Bacillaceae</taxon>
        <taxon>Mesobacillus</taxon>
    </lineage>
</organism>
<dbReference type="PATRIC" id="fig|285983.3.peg.670"/>
<sequence length="325" mass="39059">MIHTVKMFFPITQHEIRYLQLKYEMQYQNIEGFFKKTYPAFTSLSINNYGNGTWKLYAVIDLIKLLETPHFSEIDYPTVEHRIKHFLQYLFGHSSSYKEHVLQRIDYRKDVIIPDRCERKALFHMYKKSTSKHGYHKKIIGKMNKEEGKFEEYKTTQYHATKNSTELCIYDKTEERISNDEPIADYEKDVLRFEVRLKKAHINHMATSEKGKFRPKQLQEYMKDELYQEYVDNYTKPFLYSGDYYTIYGARKVLKASELPDSWKRKLDTFLVKVSEHGIDYMKNSMKRPTFHKRMNLLVELGINPILIPKNQSEFPTFIKNPFLR</sequence>
<evidence type="ECO:0000313" key="1">
    <source>
        <dbReference type="EMBL" id="KIY22059.1"/>
    </source>
</evidence>
<dbReference type="OrthoDB" id="2786627at2"/>
<dbReference type="AlphaFoldDB" id="A0A0D6Z8D3"/>
<accession>A0A0D6Z8D3</accession>
<protein>
    <submittedName>
        <fullName evidence="1">Uncharacterized protein</fullName>
    </submittedName>
</protein>
<dbReference type="Proteomes" id="UP000032512">
    <property type="component" value="Unassembled WGS sequence"/>
</dbReference>